<reference evidence="4 5" key="1">
    <citation type="submission" date="2018-05" db="EMBL/GenBank/DDBJ databases">
        <title>A metagenomic window into the 2 km-deep terrestrial subsurface aquifer revealed taxonomically and functionally diverse microbial community comprising novel uncultured bacterial lineages.</title>
        <authorList>
            <person name="Kadnikov V.V."/>
            <person name="Mardanov A.V."/>
            <person name="Beletsky A.V."/>
            <person name="Banks D."/>
            <person name="Pimenov N.V."/>
            <person name="Frank Y.A."/>
            <person name="Karnachuk O.V."/>
            <person name="Ravin N.V."/>
        </authorList>
    </citation>
    <scope>NUCLEOTIDE SEQUENCE [LARGE SCALE GENOMIC DNA]</scope>
    <source>
        <strain evidence="4">BY5</strain>
    </source>
</reference>
<feature type="transmembrane region" description="Helical" evidence="3">
    <location>
        <begin position="12"/>
        <end position="32"/>
    </location>
</feature>
<dbReference type="EMBL" id="QOQW01000007">
    <property type="protein sequence ID" value="RCK80324.1"/>
    <property type="molecule type" value="Genomic_DNA"/>
</dbReference>
<protein>
    <submittedName>
        <fullName evidence="4">Uncharacterized protein</fullName>
    </submittedName>
</protein>
<feature type="region of interest" description="Disordered" evidence="2">
    <location>
        <begin position="233"/>
        <end position="269"/>
    </location>
</feature>
<evidence type="ECO:0000256" key="2">
    <source>
        <dbReference type="SAM" id="MobiDB-lite"/>
    </source>
</evidence>
<keyword evidence="1" id="KW-0175">Coiled coil</keyword>
<gene>
    <name evidence="4" type="ORF">OZSIB_3506</name>
</gene>
<keyword evidence="3" id="KW-0472">Membrane</keyword>
<evidence type="ECO:0000256" key="1">
    <source>
        <dbReference type="SAM" id="Coils"/>
    </source>
</evidence>
<keyword evidence="3" id="KW-0812">Transmembrane</keyword>
<accession>A0A367ZQA0</accession>
<dbReference type="AlphaFoldDB" id="A0A367ZQA0"/>
<organism evidence="4 5">
    <name type="scientific">Candidatus Ozemobacter sibiricus</name>
    <dbReference type="NCBI Taxonomy" id="2268124"/>
    <lineage>
        <taxon>Bacteria</taxon>
        <taxon>Candidatus Ozemobacteria</taxon>
        <taxon>Candidatus Ozemobacterales</taxon>
        <taxon>Candidatus Ozemobacteraceae</taxon>
        <taxon>Candidatus Ozemobacter</taxon>
    </lineage>
</organism>
<evidence type="ECO:0000313" key="4">
    <source>
        <dbReference type="EMBL" id="RCK80324.1"/>
    </source>
</evidence>
<sequence length="492" mass="52056">MKRGRSTHGVAFPVVLVLIIVVAGFIISLSSLQQGLKSQVYHSSNHQWSFLLAYSAMSKVLAQIHSSSWAHRPFAARPYRESGVPLQGGTYDLFVENTPGRDFQADIYVKTTLTGVSRLYFWRITYNDDLLDVSNRIIVEFFKTGEPRDFPTAAGPSDFSKMVDDLLAERARNQKPSDELAVQLAPLSDPKAVLAALKGRTPETFTKSWPTDPTEATLTDKPAASFPLIPPLGTAEVPTADGPGPGVSIGGGGSPTSGSPGFPDIPSSSEFARRDLTTLNQSMKAAADAAKEANAKYNQGKDIVDATPGNWEGAKADLQAANNARLEAIKNMNEAVTLAKDALQDTTSAEEAKALEEMVSASMVAAYANLANGIARVYEDFANGAAIVGHATTSDQAQAILNSWTNSLASLEQIQSEMNSVMNEIEGFAKTPEVVAAQEAAAQALAKTEEMVKAAIEAAKARVEELKAQEEAAAAAAAAANEAQPADGGGTP</sequence>
<feature type="compositionally biased region" description="Gly residues" evidence="2">
    <location>
        <begin position="243"/>
        <end position="255"/>
    </location>
</feature>
<name>A0A367ZQA0_9BACT</name>
<keyword evidence="3" id="KW-1133">Transmembrane helix</keyword>
<evidence type="ECO:0000313" key="5">
    <source>
        <dbReference type="Proteomes" id="UP000252355"/>
    </source>
</evidence>
<dbReference type="Proteomes" id="UP000252355">
    <property type="component" value="Unassembled WGS sequence"/>
</dbReference>
<comment type="caution">
    <text evidence="4">The sequence shown here is derived from an EMBL/GenBank/DDBJ whole genome shotgun (WGS) entry which is preliminary data.</text>
</comment>
<evidence type="ECO:0000256" key="3">
    <source>
        <dbReference type="SAM" id="Phobius"/>
    </source>
</evidence>
<proteinExistence type="predicted"/>
<feature type="coiled-coil region" evidence="1">
    <location>
        <begin position="411"/>
        <end position="483"/>
    </location>
</feature>